<keyword evidence="3" id="KW-0472">Membrane</keyword>
<keyword evidence="4" id="KW-0564">Palmitate</keyword>
<dbReference type="GO" id="GO:0016020">
    <property type="term" value="C:membrane"/>
    <property type="evidence" value="ECO:0007669"/>
    <property type="project" value="InterPro"/>
</dbReference>
<feature type="compositionally biased region" description="Basic and acidic residues" evidence="6">
    <location>
        <begin position="40"/>
        <end position="51"/>
    </location>
</feature>
<evidence type="ECO:0000256" key="2">
    <source>
        <dbReference type="ARBA" id="ARBA00022729"/>
    </source>
</evidence>
<reference evidence="7 8" key="1">
    <citation type="submission" date="2020-08" db="EMBL/GenBank/DDBJ databases">
        <title>The Agave Microbiome: Exploring the role of microbial communities in plant adaptations to desert environments.</title>
        <authorList>
            <person name="Partida-Martinez L.P."/>
        </authorList>
    </citation>
    <scope>NUCLEOTIDE SEQUENCE [LARGE SCALE GENOMIC DNA]</scope>
    <source>
        <strain evidence="7 8">AT2.18</strain>
    </source>
</reference>
<comment type="caution">
    <text evidence="7">The sequence shown here is derived from an EMBL/GenBank/DDBJ whole genome shotgun (WGS) entry which is preliminary data.</text>
</comment>
<organism evidence="7 8">
    <name type="scientific">Mycolicibacterium iranicum</name>
    <name type="common">Mycobacterium iranicum</name>
    <dbReference type="NCBI Taxonomy" id="912594"/>
    <lineage>
        <taxon>Bacteria</taxon>
        <taxon>Bacillati</taxon>
        <taxon>Actinomycetota</taxon>
        <taxon>Actinomycetes</taxon>
        <taxon>Mycobacteriales</taxon>
        <taxon>Mycobacteriaceae</taxon>
        <taxon>Mycolicibacterium</taxon>
    </lineage>
</organism>
<evidence type="ECO:0000256" key="4">
    <source>
        <dbReference type="ARBA" id="ARBA00023139"/>
    </source>
</evidence>
<proteinExistence type="predicted"/>
<keyword evidence="2" id="KW-0732">Signal</keyword>
<dbReference type="EMBL" id="JACHVU010000001">
    <property type="protein sequence ID" value="MBB2989110.1"/>
    <property type="molecule type" value="Genomic_DNA"/>
</dbReference>
<dbReference type="Pfam" id="PF05481">
    <property type="entry name" value="Myco_19_kDa"/>
    <property type="match status" value="1"/>
</dbReference>
<keyword evidence="8" id="KW-1185">Reference proteome</keyword>
<feature type="region of interest" description="Disordered" evidence="6">
    <location>
        <begin position="110"/>
        <end position="145"/>
    </location>
</feature>
<dbReference type="InterPro" id="IPR008691">
    <property type="entry name" value="LpqH"/>
</dbReference>
<keyword evidence="1" id="KW-1003">Cell membrane</keyword>
<feature type="region of interest" description="Disordered" evidence="6">
    <location>
        <begin position="40"/>
        <end position="62"/>
    </location>
</feature>
<name>A0A839PYM2_MYCIR</name>
<evidence type="ECO:0000256" key="3">
    <source>
        <dbReference type="ARBA" id="ARBA00023136"/>
    </source>
</evidence>
<dbReference type="AlphaFoldDB" id="A0A839PYM2"/>
<accession>A0A839PYM2</accession>
<feature type="compositionally biased region" description="Basic and acidic residues" evidence="6">
    <location>
        <begin position="120"/>
        <end position="140"/>
    </location>
</feature>
<gene>
    <name evidence="7" type="ORF">FHR72_000567</name>
</gene>
<evidence type="ECO:0000256" key="6">
    <source>
        <dbReference type="SAM" id="MobiDB-lite"/>
    </source>
</evidence>
<evidence type="ECO:0000256" key="5">
    <source>
        <dbReference type="ARBA" id="ARBA00023288"/>
    </source>
</evidence>
<evidence type="ECO:0000313" key="8">
    <source>
        <dbReference type="Proteomes" id="UP000550501"/>
    </source>
</evidence>
<dbReference type="Proteomes" id="UP000550501">
    <property type="component" value="Unassembled WGS sequence"/>
</dbReference>
<evidence type="ECO:0000313" key="7">
    <source>
        <dbReference type="EMBL" id="MBB2989110.1"/>
    </source>
</evidence>
<sequence>MDEHVRYEHDCSGARNVNVPVHRRSSLWRRCRSSRPHACDRQHCQREETGENHGAGPQPPIAEIHTAQIRVVDIDENPLGRRGIRGIPVIERTGRREIGRQCTTAFDVEQCRRHRHRSRKADDTDDHRDNGGEEHSESHAGDVPPGFVLIRHRNGFRPYHLPAPGVPAHMSVSTAAANRHRTSLVMVTSVFTGVLASGCTDGYAALGTHKAEVIINGVAVDPRPRIDCEQVGWTWHIKTLKETPGFEAQVNTGPTVQARAVQIDGLGTFSGSFWDETVGDATAEIVDGTLIVVGTAEGYYQDAPAERATARFAIRTDC</sequence>
<keyword evidence="5" id="KW-0449">Lipoprotein</keyword>
<protein>
    <submittedName>
        <fullName evidence="7">Uncharacterized protein</fullName>
    </submittedName>
</protein>
<evidence type="ECO:0000256" key="1">
    <source>
        <dbReference type="ARBA" id="ARBA00022475"/>
    </source>
</evidence>
<dbReference type="RefSeq" id="WP_260155727.1">
    <property type="nucleotide sequence ID" value="NZ_JACHVU010000001.1"/>
</dbReference>